<dbReference type="PANTHER" id="PTHR13410">
    <property type="entry name" value="PROTEIN PBDC1"/>
    <property type="match status" value="1"/>
</dbReference>
<dbReference type="InterPro" id="IPR021148">
    <property type="entry name" value="Polysacc_synth_dom"/>
</dbReference>
<accession>A0A2G8LLQ1</accession>
<dbReference type="OrthoDB" id="10248897at2759"/>
<dbReference type="InterPro" id="IPR008476">
    <property type="entry name" value="PBDC1_metazoa/fungi"/>
</dbReference>
<dbReference type="Proteomes" id="UP000230750">
    <property type="component" value="Unassembled WGS sequence"/>
</dbReference>
<comment type="caution">
    <text evidence="2">The sequence shown here is derived from an EMBL/GenBank/DDBJ whole genome shotgun (WGS) entry which is preliminary data.</text>
</comment>
<organism evidence="2 3">
    <name type="scientific">Stichopus japonicus</name>
    <name type="common">Sea cucumber</name>
    <dbReference type="NCBI Taxonomy" id="307972"/>
    <lineage>
        <taxon>Eukaryota</taxon>
        <taxon>Metazoa</taxon>
        <taxon>Echinodermata</taxon>
        <taxon>Eleutherozoa</taxon>
        <taxon>Echinozoa</taxon>
        <taxon>Holothuroidea</taxon>
        <taxon>Aspidochirotacea</taxon>
        <taxon>Aspidochirotida</taxon>
        <taxon>Stichopodidae</taxon>
        <taxon>Apostichopus</taxon>
    </lineage>
</organism>
<dbReference type="STRING" id="307972.A0A2G8LLQ1"/>
<dbReference type="Pfam" id="PF04669">
    <property type="entry name" value="PBDC1"/>
    <property type="match status" value="1"/>
</dbReference>
<protein>
    <recommendedName>
        <fullName evidence="1">Polysaccharide biosynthesis domain-containing protein</fullName>
    </recommendedName>
</protein>
<evidence type="ECO:0000313" key="2">
    <source>
        <dbReference type="EMBL" id="PIK61187.1"/>
    </source>
</evidence>
<feature type="domain" description="Polysaccharide biosynthesis" evidence="1">
    <location>
        <begin position="32"/>
        <end position="123"/>
    </location>
</feature>
<dbReference type="AlphaFoldDB" id="A0A2G8LLQ1"/>
<reference evidence="2 3" key="1">
    <citation type="journal article" date="2017" name="PLoS Biol.">
        <title>The sea cucumber genome provides insights into morphological evolution and visceral regeneration.</title>
        <authorList>
            <person name="Zhang X."/>
            <person name="Sun L."/>
            <person name="Yuan J."/>
            <person name="Sun Y."/>
            <person name="Gao Y."/>
            <person name="Zhang L."/>
            <person name="Li S."/>
            <person name="Dai H."/>
            <person name="Hamel J.F."/>
            <person name="Liu C."/>
            <person name="Yu Y."/>
            <person name="Liu S."/>
            <person name="Lin W."/>
            <person name="Guo K."/>
            <person name="Jin S."/>
            <person name="Xu P."/>
            <person name="Storey K.B."/>
            <person name="Huan P."/>
            <person name="Zhang T."/>
            <person name="Zhou Y."/>
            <person name="Zhang J."/>
            <person name="Lin C."/>
            <person name="Li X."/>
            <person name="Xing L."/>
            <person name="Huo D."/>
            <person name="Sun M."/>
            <person name="Wang L."/>
            <person name="Mercier A."/>
            <person name="Li F."/>
            <person name="Yang H."/>
            <person name="Xiang J."/>
        </authorList>
    </citation>
    <scope>NUCLEOTIDE SEQUENCE [LARGE SCALE GENOMIC DNA]</scope>
    <source>
        <strain evidence="2">Shaxun</strain>
        <tissue evidence="2">Muscle</tissue>
    </source>
</reference>
<proteinExistence type="predicted"/>
<evidence type="ECO:0000313" key="3">
    <source>
        <dbReference type="Proteomes" id="UP000230750"/>
    </source>
</evidence>
<sequence>MEFARNSKLEDFDGLLSCKIAICIEFPVMWFHSLAKQSTLISSVDSRILKLSDWDDLILEDFRKDFPNFEISLVKEDHLKKPSAKVKWRTVCNRYKEEIKDFNQGLLIRLDCKKDYSEENTILGLLMAKHTK</sequence>
<gene>
    <name evidence="2" type="ORF">BSL78_01914</name>
</gene>
<dbReference type="InterPro" id="IPR023139">
    <property type="entry name" value="PBDC1-like_dom_sf"/>
</dbReference>
<keyword evidence="3" id="KW-1185">Reference proteome</keyword>
<dbReference type="PANTHER" id="PTHR13410:SF9">
    <property type="entry name" value="PROTEIN PBDC1"/>
    <property type="match status" value="1"/>
</dbReference>
<dbReference type="EMBL" id="MRZV01000039">
    <property type="protein sequence ID" value="PIK61187.1"/>
    <property type="molecule type" value="Genomic_DNA"/>
</dbReference>
<dbReference type="GO" id="GO:0005737">
    <property type="term" value="C:cytoplasm"/>
    <property type="evidence" value="ECO:0007669"/>
    <property type="project" value="TreeGrafter"/>
</dbReference>
<dbReference type="Gene3D" id="1.10.3560.10">
    <property type="entry name" value="yst0336 like domain"/>
    <property type="match status" value="1"/>
</dbReference>
<name>A0A2G8LLQ1_STIJA</name>
<evidence type="ECO:0000259" key="1">
    <source>
        <dbReference type="Pfam" id="PF04669"/>
    </source>
</evidence>